<dbReference type="PANTHER" id="PTHR38479">
    <property type="entry name" value="LMO0824 PROTEIN"/>
    <property type="match status" value="1"/>
</dbReference>
<dbReference type="InterPro" id="IPR009351">
    <property type="entry name" value="AlkZ-like"/>
</dbReference>
<keyword evidence="2" id="KW-1185">Reference proteome</keyword>
<gene>
    <name evidence="1" type="ORF">GCM10009864_62860</name>
</gene>
<reference evidence="1 2" key="1">
    <citation type="journal article" date="2019" name="Int. J. Syst. Evol. Microbiol.">
        <title>The Global Catalogue of Microorganisms (GCM) 10K type strain sequencing project: providing services to taxonomists for standard genome sequencing and annotation.</title>
        <authorList>
            <consortium name="The Broad Institute Genomics Platform"/>
            <consortium name="The Broad Institute Genome Sequencing Center for Infectious Disease"/>
            <person name="Wu L."/>
            <person name="Ma J."/>
        </authorList>
    </citation>
    <scope>NUCLEOTIDE SEQUENCE [LARGE SCALE GENOMIC DNA]</scope>
    <source>
        <strain evidence="1 2">JCM 16374</strain>
    </source>
</reference>
<protein>
    <submittedName>
        <fullName evidence="1">Winged helix DNA-binding domain-containing protein</fullName>
    </submittedName>
</protein>
<dbReference type="GO" id="GO:0003677">
    <property type="term" value="F:DNA binding"/>
    <property type="evidence" value="ECO:0007669"/>
    <property type="project" value="UniProtKB-KW"/>
</dbReference>
<dbReference type="EMBL" id="BAAARK010000028">
    <property type="protein sequence ID" value="GAA2681650.1"/>
    <property type="molecule type" value="Genomic_DNA"/>
</dbReference>
<dbReference type="Proteomes" id="UP001500994">
    <property type="component" value="Unassembled WGS sequence"/>
</dbReference>
<sequence>MSPAPRTRPRIDAAQRRARLGRRHLLAPAHRAATAEETADAVVALHASDPATVHLAACARLRAPDRTDVERALYDDRSLVRMLCMRRTLFALGTELAPVVASAAARPIAARERRGLVKWVSDGLGWDEPRLAEVTDRALATLAARGEATATELAADVPELRATVVNSPGKPYQATVSVNSRLLRVLAAEGRVRRGRPRGGWTSSTFRWAPGTALVDLPAPPAPEARAALARRWLTAYGPATVEDLRWWTGWTLTDTRRALADLGAAEVTLHGDDGTATPGVALPDDLEPVPAPGPWAALLPGLDPTAMGFKARDWYLDPALTPRLFDRSGNIGPTVWWNGRIVGGWAQRPDGEIVWHLLSDEARADAAVDTAVAAEAARLANWLGDARVTPRFRTPLERELSAP</sequence>
<comment type="caution">
    <text evidence="1">The sequence shown here is derived from an EMBL/GenBank/DDBJ whole genome shotgun (WGS) entry which is preliminary data.</text>
</comment>
<proteinExistence type="predicted"/>
<accession>A0ABN3SNZ2</accession>
<dbReference type="PANTHER" id="PTHR38479:SF2">
    <property type="entry name" value="WINGED HELIX DNA-BINDING DOMAIN-CONTAINING PROTEIN"/>
    <property type="match status" value="1"/>
</dbReference>
<name>A0ABN3SNZ2_9ACTN</name>
<dbReference type="Pfam" id="PF06224">
    <property type="entry name" value="AlkZ-like"/>
    <property type="match status" value="1"/>
</dbReference>
<keyword evidence="1" id="KW-0238">DNA-binding</keyword>
<organism evidence="1 2">
    <name type="scientific">Streptomyces lunalinharesii</name>
    <dbReference type="NCBI Taxonomy" id="333384"/>
    <lineage>
        <taxon>Bacteria</taxon>
        <taxon>Bacillati</taxon>
        <taxon>Actinomycetota</taxon>
        <taxon>Actinomycetes</taxon>
        <taxon>Kitasatosporales</taxon>
        <taxon>Streptomycetaceae</taxon>
        <taxon>Streptomyces</taxon>
    </lineage>
</organism>
<evidence type="ECO:0000313" key="1">
    <source>
        <dbReference type="EMBL" id="GAA2681650.1"/>
    </source>
</evidence>
<evidence type="ECO:0000313" key="2">
    <source>
        <dbReference type="Proteomes" id="UP001500994"/>
    </source>
</evidence>
<dbReference type="RefSeq" id="WP_344582251.1">
    <property type="nucleotide sequence ID" value="NZ_BAAARK010000028.1"/>
</dbReference>